<dbReference type="EMBL" id="GBRH01208258">
    <property type="protein sequence ID" value="JAD89637.1"/>
    <property type="molecule type" value="Transcribed_RNA"/>
</dbReference>
<evidence type="ECO:0000259" key="2">
    <source>
        <dbReference type="Pfam" id="PF08540"/>
    </source>
</evidence>
<evidence type="ECO:0000313" key="3">
    <source>
        <dbReference type="EMBL" id="JAD89637.1"/>
    </source>
</evidence>
<sequence>MFSYGSGLTSSMFSLKLHDDQHTFSLANIAYVLDVTARLESRHVYGLPFLHFSTSLLL</sequence>
<dbReference type="PANTHER" id="PTHR43323:SF2">
    <property type="entry name" value="HYDROXYMETHYLGLUTARYL-COA SYNTHASE"/>
    <property type="match status" value="1"/>
</dbReference>
<dbReference type="InterPro" id="IPR016039">
    <property type="entry name" value="Thiolase-like"/>
</dbReference>
<dbReference type="Pfam" id="PF08540">
    <property type="entry name" value="HMG_CoA_synt_C"/>
    <property type="match status" value="1"/>
</dbReference>
<proteinExistence type="predicted"/>
<organism evidence="3">
    <name type="scientific">Arundo donax</name>
    <name type="common">Giant reed</name>
    <name type="synonym">Donax arundinaceus</name>
    <dbReference type="NCBI Taxonomy" id="35708"/>
    <lineage>
        <taxon>Eukaryota</taxon>
        <taxon>Viridiplantae</taxon>
        <taxon>Streptophyta</taxon>
        <taxon>Embryophyta</taxon>
        <taxon>Tracheophyta</taxon>
        <taxon>Spermatophyta</taxon>
        <taxon>Magnoliopsida</taxon>
        <taxon>Liliopsida</taxon>
        <taxon>Poales</taxon>
        <taxon>Poaceae</taxon>
        <taxon>PACMAD clade</taxon>
        <taxon>Arundinoideae</taxon>
        <taxon>Arundineae</taxon>
        <taxon>Arundo</taxon>
    </lineage>
</organism>
<accession>A0A0A9E0Z2</accession>
<feature type="domain" description="Hydroxymethylglutaryl-coenzyme A synthase C-terminal" evidence="2">
    <location>
        <begin position="1"/>
        <end position="45"/>
    </location>
</feature>
<dbReference type="PANTHER" id="PTHR43323">
    <property type="entry name" value="3-HYDROXY-3-METHYLGLUTARYL COENZYME A SYNTHASE"/>
    <property type="match status" value="1"/>
</dbReference>
<name>A0A0A9E0Z2_ARUDO</name>
<reference evidence="3" key="1">
    <citation type="submission" date="2014-09" db="EMBL/GenBank/DDBJ databases">
        <authorList>
            <person name="Magalhaes I.L.F."/>
            <person name="Oliveira U."/>
            <person name="Santos F.R."/>
            <person name="Vidigal T.H.D.A."/>
            <person name="Brescovit A.D."/>
            <person name="Santos A.J."/>
        </authorList>
    </citation>
    <scope>NUCLEOTIDE SEQUENCE</scope>
    <source>
        <tissue evidence="3">Shoot tissue taken approximately 20 cm above the soil surface</tissue>
    </source>
</reference>
<keyword evidence="1" id="KW-0808">Transferase</keyword>
<reference evidence="3" key="2">
    <citation type="journal article" date="2015" name="Data Brief">
        <title>Shoot transcriptome of the giant reed, Arundo donax.</title>
        <authorList>
            <person name="Barrero R.A."/>
            <person name="Guerrero F.D."/>
            <person name="Moolhuijzen P."/>
            <person name="Goolsby J.A."/>
            <person name="Tidwell J."/>
            <person name="Bellgard S.E."/>
            <person name="Bellgard M.I."/>
        </authorList>
    </citation>
    <scope>NUCLEOTIDE SEQUENCE</scope>
    <source>
        <tissue evidence="3">Shoot tissue taken approximately 20 cm above the soil surface</tissue>
    </source>
</reference>
<dbReference type="InterPro" id="IPR013746">
    <property type="entry name" value="HMG_CoA_synt_C_dom"/>
</dbReference>
<dbReference type="GO" id="GO:0006084">
    <property type="term" value="P:acetyl-CoA metabolic process"/>
    <property type="evidence" value="ECO:0007669"/>
    <property type="project" value="InterPro"/>
</dbReference>
<dbReference type="AlphaFoldDB" id="A0A0A9E0Z2"/>
<protein>
    <submittedName>
        <fullName evidence="3">Pco130633</fullName>
    </submittedName>
</protein>
<evidence type="ECO:0000256" key="1">
    <source>
        <dbReference type="ARBA" id="ARBA00022679"/>
    </source>
</evidence>
<dbReference type="GO" id="GO:0010142">
    <property type="term" value="P:farnesyl diphosphate biosynthetic process, mevalonate pathway"/>
    <property type="evidence" value="ECO:0007669"/>
    <property type="project" value="InterPro"/>
</dbReference>
<dbReference type="Gene3D" id="3.40.47.10">
    <property type="match status" value="1"/>
</dbReference>
<dbReference type="GO" id="GO:0004421">
    <property type="term" value="F:hydroxymethylglutaryl-CoA synthase activity"/>
    <property type="evidence" value="ECO:0007669"/>
    <property type="project" value="InterPro"/>
</dbReference>
<dbReference type="SUPFAM" id="SSF53901">
    <property type="entry name" value="Thiolase-like"/>
    <property type="match status" value="1"/>
</dbReference>